<keyword evidence="1 2" id="KW-0812">Transmembrane</keyword>
<protein>
    <submittedName>
        <fullName evidence="2">Transmembrane protein, putative</fullName>
    </submittedName>
</protein>
<keyword evidence="1" id="KW-0472">Membrane</keyword>
<evidence type="ECO:0000313" key="3">
    <source>
        <dbReference type="Proteomes" id="UP000009168"/>
    </source>
</evidence>
<feature type="transmembrane region" description="Helical" evidence="1">
    <location>
        <begin position="108"/>
        <end position="135"/>
    </location>
</feature>
<gene>
    <name evidence="2" type="ORF">TTHERM_000185487</name>
</gene>
<evidence type="ECO:0000313" key="2">
    <source>
        <dbReference type="EMBL" id="EWS76227.1"/>
    </source>
</evidence>
<name>W7XEP5_TETTS</name>
<keyword evidence="1" id="KW-1133">Transmembrane helix</keyword>
<dbReference type="EMBL" id="GG662840">
    <property type="protein sequence ID" value="EWS76227.1"/>
    <property type="molecule type" value="Genomic_DNA"/>
</dbReference>
<accession>W7XEP5</accession>
<organism evidence="2 3">
    <name type="scientific">Tetrahymena thermophila (strain SB210)</name>
    <dbReference type="NCBI Taxonomy" id="312017"/>
    <lineage>
        <taxon>Eukaryota</taxon>
        <taxon>Sar</taxon>
        <taxon>Alveolata</taxon>
        <taxon>Ciliophora</taxon>
        <taxon>Intramacronucleata</taxon>
        <taxon>Oligohymenophorea</taxon>
        <taxon>Hymenostomatida</taxon>
        <taxon>Tetrahymenina</taxon>
        <taxon>Tetrahymenidae</taxon>
        <taxon>Tetrahymena</taxon>
    </lineage>
</organism>
<evidence type="ECO:0000256" key="1">
    <source>
        <dbReference type="SAM" id="Phobius"/>
    </source>
</evidence>
<sequence>MGSQAVSGLWKQLTYPYLADYLFLEFLQSCFLFIDKEKLFFYASETSQKCSEQEEFQSISTYISFWEGRAYLFMLFSGRVEAVLLFFAVNLYYLAVQVPIKKIKTLQVCIYFLIKFIIKIIIIIICMYVCVCMYLG</sequence>
<dbReference type="AlphaFoldDB" id="W7XEP5"/>
<feature type="transmembrane region" description="Helical" evidence="1">
    <location>
        <begin position="70"/>
        <end position="96"/>
    </location>
</feature>
<dbReference type="GeneID" id="24437686"/>
<reference evidence="3" key="1">
    <citation type="journal article" date="2006" name="PLoS Biol.">
        <title>Macronuclear genome sequence of the ciliate Tetrahymena thermophila, a model eukaryote.</title>
        <authorList>
            <person name="Eisen J.A."/>
            <person name="Coyne R.S."/>
            <person name="Wu M."/>
            <person name="Wu D."/>
            <person name="Thiagarajan M."/>
            <person name="Wortman J.R."/>
            <person name="Badger J.H."/>
            <person name="Ren Q."/>
            <person name="Amedeo P."/>
            <person name="Jones K.M."/>
            <person name="Tallon L.J."/>
            <person name="Delcher A.L."/>
            <person name="Salzberg S.L."/>
            <person name="Silva J.C."/>
            <person name="Haas B.J."/>
            <person name="Majoros W.H."/>
            <person name="Farzad M."/>
            <person name="Carlton J.M."/>
            <person name="Smith R.K. Jr."/>
            <person name="Garg J."/>
            <person name="Pearlman R.E."/>
            <person name="Karrer K.M."/>
            <person name="Sun L."/>
            <person name="Manning G."/>
            <person name="Elde N.C."/>
            <person name="Turkewitz A.P."/>
            <person name="Asai D.J."/>
            <person name="Wilkes D.E."/>
            <person name="Wang Y."/>
            <person name="Cai H."/>
            <person name="Collins K."/>
            <person name="Stewart B.A."/>
            <person name="Lee S.R."/>
            <person name="Wilamowska K."/>
            <person name="Weinberg Z."/>
            <person name="Ruzzo W.L."/>
            <person name="Wloga D."/>
            <person name="Gaertig J."/>
            <person name="Frankel J."/>
            <person name="Tsao C.-C."/>
            <person name="Gorovsky M.A."/>
            <person name="Keeling P.J."/>
            <person name="Waller R.F."/>
            <person name="Patron N.J."/>
            <person name="Cherry J.M."/>
            <person name="Stover N.A."/>
            <person name="Krieger C.J."/>
            <person name="del Toro C."/>
            <person name="Ryder H.F."/>
            <person name="Williamson S.C."/>
            <person name="Barbeau R.A."/>
            <person name="Hamilton E.P."/>
            <person name="Orias E."/>
        </authorList>
    </citation>
    <scope>NUCLEOTIDE SEQUENCE [LARGE SCALE GENOMIC DNA]</scope>
    <source>
        <strain evidence="3">SB210</strain>
    </source>
</reference>
<dbReference type="Proteomes" id="UP000009168">
    <property type="component" value="Unassembled WGS sequence"/>
</dbReference>
<dbReference type="KEGG" id="tet:TTHERM_000185487"/>
<proteinExistence type="predicted"/>
<dbReference type="InParanoid" id="W7XEP5"/>
<dbReference type="RefSeq" id="XP_012651274.1">
    <property type="nucleotide sequence ID" value="XM_012795820.1"/>
</dbReference>
<keyword evidence="3" id="KW-1185">Reference proteome</keyword>